<keyword evidence="5" id="KW-1185">Reference proteome</keyword>
<reference evidence="4 5" key="1">
    <citation type="submission" date="2024-10" db="EMBL/GenBank/DDBJ databases">
        <authorList>
            <person name="Ryan C."/>
        </authorList>
    </citation>
    <scope>NUCLEOTIDE SEQUENCE [LARGE SCALE GENOMIC DNA]</scope>
</reference>
<dbReference type="PANTHER" id="PTHR34145">
    <property type="entry name" value="OS02G0105600 PROTEIN"/>
    <property type="match status" value="1"/>
</dbReference>
<evidence type="ECO:0000259" key="2">
    <source>
        <dbReference type="Pfam" id="PF23622"/>
    </source>
</evidence>
<dbReference type="EMBL" id="CAXIPR030004151">
    <property type="protein sequence ID" value="CAM0150967.1"/>
    <property type="molecule type" value="Genomic_DNA"/>
</dbReference>
<dbReference type="InterPro" id="IPR036047">
    <property type="entry name" value="F-box-like_dom_sf"/>
</dbReference>
<evidence type="ECO:0000313" key="3">
    <source>
        <dbReference type="EMBL" id="CAL5004564.1"/>
    </source>
</evidence>
<dbReference type="PANTHER" id="PTHR34145:SF52">
    <property type="entry name" value="OS02G0105800 PROTEIN"/>
    <property type="match status" value="1"/>
</dbReference>
<dbReference type="EMBL" id="OZ075136">
    <property type="protein sequence ID" value="CAL5004564.1"/>
    <property type="molecule type" value="Genomic_DNA"/>
</dbReference>
<feature type="region of interest" description="Disordered" evidence="1">
    <location>
        <begin position="1"/>
        <end position="20"/>
    </location>
</feature>
<dbReference type="Proteomes" id="UP001497457">
    <property type="component" value="Unassembled WGS sequence"/>
</dbReference>
<evidence type="ECO:0000313" key="4">
    <source>
        <dbReference type="EMBL" id="CAM0150967.1"/>
    </source>
</evidence>
<evidence type="ECO:0000256" key="1">
    <source>
        <dbReference type="SAM" id="MobiDB-lite"/>
    </source>
</evidence>
<dbReference type="InterPro" id="IPR055357">
    <property type="entry name" value="LRR_At1g61320_AtMIF1"/>
</dbReference>
<dbReference type="Pfam" id="PF23622">
    <property type="entry name" value="LRR_At1g61320_AtMIF1"/>
    <property type="match status" value="1"/>
</dbReference>
<name>A0ABC9HBI7_9POAL</name>
<proteinExistence type="predicted"/>
<protein>
    <recommendedName>
        <fullName evidence="2">At1g61320/AtMIF1 LRR domain-containing protein</fullName>
    </recommendedName>
</protein>
<dbReference type="Gene3D" id="3.80.10.10">
    <property type="entry name" value="Ribonuclease Inhibitor"/>
    <property type="match status" value="1"/>
</dbReference>
<dbReference type="SUPFAM" id="SSF81383">
    <property type="entry name" value="F-box domain"/>
    <property type="match status" value="1"/>
</dbReference>
<organism evidence="4 5">
    <name type="scientific">Urochloa decumbens</name>
    <dbReference type="NCBI Taxonomy" id="240449"/>
    <lineage>
        <taxon>Eukaryota</taxon>
        <taxon>Viridiplantae</taxon>
        <taxon>Streptophyta</taxon>
        <taxon>Embryophyta</taxon>
        <taxon>Tracheophyta</taxon>
        <taxon>Spermatophyta</taxon>
        <taxon>Magnoliopsida</taxon>
        <taxon>Liliopsida</taxon>
        <taxon>Poales</taxon>
        <taxon>Poaceae</taxon>
        <taxon>PACMAD clade</taxon>
        <taxon>Panicoideae</taxon>
        <taxon>Panicodae</taxon>
        <taxon>Paniceae</taxon>
        <taxon>Melinidinae</taxon>
        <taxon>Urochloa</taxon>
    </lineage>
</organism>
<feature type="domain" description="At1g61320/AtMIF1 LRR" evidence="2">
    <location>
        <begin position="132"/>
        <end position="510"/>
    </location>
</feature>
<dbReference type="AlphaFoldDB" id="A0ABC9HBI7"/>
<dbReference type="InterPro" id="IPR032675">
    <property type="entry name" value="LRR_dom_sf"/>
</dbReference>
<feature type="compositionally biased region" description="Polar residues" evidence="1">
    <location>
        <begin position="7"/>
        <end position="20"/>
    </location>
</feature>
<evidence type="ECO:0000313" key="5">
    <source>
        <dbReference type="Proteomes" id="UP001497457"/>
    </source>
</evidence>
<dbReference type="Proteomes" id="UP001497457">
    <property type="component" value="Chromosome 26rd"/>
</dbReference>
<gene>
    <name evidence="4" type="ORF">URODEC1_LOCUS124001</name>
    <name evidence="3" type="ORF">URODEC1_LOCUS66960</name>
</gene>
<dbReference type="InterPro" id="IPR053772">
    <property type="entry name" value="At1g61320/At1g61330-like"/>
</dbReference>
<sequence length="522" mass="58532">MEAPALQSEQQQPRRTLASSQMGSHNHACWVADGLVAHAPLDEIQGSHSPCHRVDGGDSKDGEASGYSIPELPQDIWRHIHSLMPMDEAARAACLSHAFLSSWRCYPKLDLNRRTLWSKACSENLSCRIDNILRNHSGIGLKILRLDLRSRHIPFPCIDKWLQVSVTPGIEELTLLLHKKYKLPCSLLSDGVRSTIRSLQLDYCIFHPMLDLGPLRSLTILRPSHVHITGEELECLLSNSLVLEHLDLNDCKELTFLRIPSVLLQLSYLSVIGCWDLQVIENKASNLSSLTLIGEVSKLSLGETSQMKCLGLRHENVVCYARANLPSIMPNLETLELGSWSEVNTPMLPTKFLNLKHLAIQINGETLSPSYDYFSMVSFLDASPSLETWWLDVSQEDMKHESIFGGSSHLRQLPERHNVHRLKSFEVIGFSSAKGLVELTWCIVKSAISLEQLTLDTLCGNGRCFDPWDKICCSVSNAVLEEAFRGVEAIRKYIEDEVPPTAKLIVLEPCPLCHGTTVDYDR</sequence>
<dbReference type="SUPFAM" id="SSF52058">
    <property type="entry name" value="L domain-like"/>
    <property type="match status" value="1"/>
</dbReference>
<accession>A0ABC9HBI7</accession>